<feature type="region of interest" description="Disordered" evidence="1">
    <location>
        <begin position="61"/>
        <end position="88"/>
    </location>
</feature>
<sequence length="206" mass="21751">MKTMFGKRQVLIATLVVALGLAIYLNFQFNKAGEDFTATGTLSSSSSETYNYGDAAYVNASEASSGDASTPEGDDASTADEGDASATQTQGSAYFVEARLNREQSREEAVDVLKDVLADAQADDSAKTEALAASAKIAQNVKDEGEIENLIKAKGFTECMVYIEDDKANVIVQSDGLLPSEVAQIKDVITSNAQVSADNITIVPVE</sequence>
<organism evidence="2 3">
    <name type="scientific">Solibaculum mannosilyticum</name>
    <dbReference type="NCBI Taxonomy" id="2780922"/>
    <lineage>
        <taxon>Bacteria</taxon>
        <taxon>Bacillati</taxon>
        <taxon>Bacillota</taxon>
        <taxon>Clostridia</taxon>
        <taxon>Eubacteriales</taxon>
        <taxon>Oscillospiraceae</taxon>
        <taxon>Solibaculum</taxon>
    </lineage>
</organism>
<reference evidence="3" key="1">
    <citation type="submission" date="2020-07" db="EMBL/GenBank/DDBJ databases">
        <title>Complete genome sequencing of Clostridia bacterium strain 12CBH8.</title>
        <authorList>
            <person name="Sakamoto M."/>
            <person name="Murakami T."/>
            <person name="Mori H."/>
        </authorList>
    </citation>
    <scope>NUCLEOTIDE SEQUENCE [LARGE SCALE GENOMIC DNA]</scope>
    <source>
        <strain evidence="3">12CBH8</strain>
    </source>
</reference>
<dbReference type="Proteomes" id="UP000593890">
    <property type="component" value="Chromosome"/>
</dbReference>
<proteinExistence type="predicted"/>
<name>A0A7I8D141_9FIRM</name>
<dbReference type="EMBL" id="AP023321">
    <property type="protein sequence ID" value="BCI60508.1"/>
    <property type="molecule type" value="Genomic_DNA"/>
</dbReference>
<evidence type="ECO:0000313" key="3">
    <source>
        <dbReference type="Proteomes" id="UP000593890"/>
    </source>
</evidence>
<evidence type="ECO:0000256" key="1">
    <source>
        <dbReference type="SAM" id="MobiDB-lite"/>
    </source>
</evidence>
<dbReference type="RefSeq" id="WP_215533752.1">
    <property type="nucleotide sequence ID" value="NZ_AP023321.1"/>
</dbReference>
<dbReference type="Gene3D" id="1.10.287.4300">
    <property type="entry name" value="Stage III sporulation protein AH-like"/>
    <property type="match status" value="1"/>
</dbReference>
<evidence type="ECO:0008006" key="4">
    <source>
        <dbReference type="Google" id="ProtNLM"/>
    </source>
</evidence>
<dbReference type="AlphaFoldDB" id="A0A7I8D141"/>
<evidence type="ECO:0000313" key="2">
    <source>
        <dbReference type="EMBL" id="BCI60508.1"/>
    </source>
</evidence>
<accession>A0A7I8D141</accession>
<gene>
    <name evidence="2" type="ORF">C12CBH8_11470</name>
</gene>
<feature type="compositionally biased region" description="Acidic residues" evidence="1">
    <location>
        <begin position="72"/>
        <end position="83"/>
    </location>
</feature>
<dbReference type="Pfam" id="PF12685">
    <property type="entry name" value="SpoIIIAH"/>
    <property type="match status" value="1"/>
</dbReference>
<dbReference type="InterPro" id="IPR024232">
    <property type="entry name" value="SpoIIIAH"/>
</dbReference>
<keyword evidence="3" id="KW-1185">Reference proteome</keyword>
<dbReference type="KEGG" id="sman:C12CBH8_11470"/>
<dbReference type="InterPro" id="IPR038503">
    <property type="entry name" value="SpoIIIAH_sf"/>
</dbReference>
<protein>
    <recommendedName>
        <fullName evidence="4">SpoIIIAH-like family protein</fullName>
    </recommendedName>
</protein>